<sequence>MYNLMSDESLLAKCDAAFRIGNTSFILKTISEHSESFKNAFNCMGKPTKTCKYIY</sequence>
<protein>
    <submittedName>
        <fullName evidence="1">Endothelin-converting enzyme 2-like</fullName>
    </submittedName>
</protein>
<dbReference type="Proteomes" id="UP000478052">
    <property type="component" value="Unassembled WGS sequence"/>
</dbReference>
<comment type="caution">
    <text evidence="1">The sequence shown here is derived from an EMBL/GenBank/DDBJ whole genome shotgun (WGS) entry which is preliminary data.</text>
</comment>
<evidence type="ECO:0000313" key="2">
    <source>
        <dbReference type="Proteomes" id="UP000478052"/>
    </source>
</evidence>
<reference evidence="1 2" key="1">
    <citation type="submission" date="2019-08" db="EMBL/GenBank/DDBJ databases">
        <title>Whole genome of Aphis craccivora.</title>
        <authorList>
            <person name="Voronova N.V."/>
            <person name="Shulinski R.S."/>
            <person name="Bandarenka Y.V."/>
            <person name="Zhorov D.G."/>
            <person name="Warner D."/>
        </authorList>
    </citation>
    <scope>NUCLEOTIDE SEQUENCE [LARGE SCALE GENOMIC DNA]</scope>
    <source>
        <strain evidence="1">180601</strain>
        <tissue evidence="1">Whole Body</tissue>
    </source>
</reference>
<accession>A0A6G0VV28</accession>
<evidence type="ECO:0000313" key="1">
    <source>
        <dbReference type="EMBL" id="KAF0708977.1"/>
    </source>
</evidence>
<organism evidence="1 2">
    <name type="scientific">Aphis craccivora</name>
    <name type="common">Cowpea aphid</name>
    <dbReference type="NCBI Taxonomy" id="307492"/>
    <lineage>
        <taxon>Eukaryota</taxon>
        <taxon>Metazoa</taxon>
        <taxon>Ecdysozoa</taxon>
        <taxon>Arthropoda</taxon>
        <taxon>Hexapoda</taxon>
        <taxon>Insecta</taxon>
        <taxon>Pterygota</taxon>
        <taxon>Neoptera</taxon>
        <taxon>Paraneoptera</taxon>
        <taxon>Hemiptera</taxon>
        <taxon>Sternorrhyncha</taxon>
        <taxon>Aphidomorpha</taxon>
        <taxon>Aphidoidea</taxon>
        <taxon>Aphididae</taxon>
        <taxon>Aphidini</taxon>
        <taxon>Aphis</taxon>
        <taxon>Aphis</taxon>
    </lineage>
</organism>
<proteinExistence type="predicted"/>
<gene>
    <name evidence="1" type="ORF">FWK35_00035670</name>
</gene>
<keyword evidence="2" id="KW-1185">Reference proteome</keyword>
<dbReference type="AlphaFoldDB" id="A0A6G0VV28"/>
<dbReference type="EMBL" id="VUJU01012033">
    <property type="protein sequence ID" value="KAF0708977.1"/>
    <property type="molecule type" value="Genomic_DNA"/>
</dbReference>
<name>A0A6G0VV28_APHCR</name>